<accession>A0A9Q1QLQ9</accession>
<sequence>MLPFGVHVPAQIPIVLEFCSHYSKQKRQAAWRDGRTLLRVHRTAKDDTSDDFYMHILPKGRDGAQIDIISAPMDKGNGIAYTVNMVVTNNRIGFPPRVPEYETTDICIAVWNCRDIARASFMPNLTGLLALTRATVMVVTDIRVGDNNAREIL</sequence>
<evidence type="ECO:0000313" key="2">
    <source>
        <dbReference type="Proteomes" id="UP001153076"/>
    </source>
</evidence>
<proteinExistence type="predicted"/>
<dbReference type="EMBL" id="JAKOGI010000056">
    <property type="protein sequence ID" value="KAJ8446384.1"/>
    <property type="molecule type" value="Genomic_DNA"/>
</dbReference>
<evidence type="ECO:0000313" key="1">
    <source>
        <dbReference type="EMBL" id="KAJ8446384.1"/>
    </source>
</evidence>
<gene>
    <name evidence="1" type="ORF">Cgig2_019277</name>
</gene>
<organism evidence="1 2">
    <name type="scientific">Carnegiea gigantea</name>
    <dbReference type="NCBI Taxonomy" id="171969"/>
    <lineage>
        <taxon>Eukaryota</taxon>
        <taxon>Viridiplantae</taxon>
        <taxon>Streptophyta</taxon>
        <taxon>Embryophyta</taxon>
        <taxon>Tracheophyta</taxon>
        <taxon>Spermatophyta</taxon>
        <taxon>Magnoliopsida</taxon>
        <taxon>eudicotyledons</taxon>
        <taxon>Gunneridae</taxon>
        <taxon>Pentapetalae</taxon>
        <taxon>Caryophyllales</taxon>
        <taxon>Cactineae</taxon>
        <taxon>Cactaceae</taxon>
        <taxon>Cactoideae</taxon>
        <taxon>Echinocereeae</taxon>
        <taxon>Carnegiea</taxon>
    </lineage>
</organism>
<name>A0A9Q1QLQ9_9CARY</name>
<reference evidence="1" key="1">
    <citation type="submission" date="2022-04" db="EMBL/GenBank/DDBJ databases">
        <title>Carnegiea gigantea Genome sequencing and assembly v2.</title>
        <authorList>
            <person name="Copetti D."/>
            <person name="Sanderson M.J."/>
            <person name="Burquez A."/>
            <person name="Wojciechowski M.F."/>
        </authorList>
    </citation>
    <scope>NUCLEOTIDE SEQUENCE</scope>
    <source>
        <strain evidence="1">SGP5-SGP5p</strain>
        <tissue evidence="1">Aerial part</tissue>
    </source>
</reference>
<comment type="caution">
    <text evidence="1">The sequence shown here is derived from an EMBL/GenBank/DDBJ whole genome shotgun (WGS) entry which is preliminary data.</text>
</comment>
<protein>
    <submittedName>
        <fullName evidence="1">Uncharacterized protein</fullName>
    </submittedName>
</protein>
<dbReference type="AlphaFoldDB" id="A0A9Q1QLQ9"/>
<dbReference type="Proteomes" id="UP001153076">
    <property type="component" value="Unassembled WGS sequence"/>
</dbReference>
<keyword evidence="2" id="KW-1185">Reference proteome</keyword>